<keyword evidence="6" id="KW-0067">ATP-binding</keyword>
<dbReference type="EMBL" id="CP009962">
    <property type="protein sequence ID" value="AIY43687.1"/>
    <property type="molecule type" value="Genomic_DNA"/>
</dbReference>
<evidence type="ECO:0000313" key="11">
    <source>
        <dbReference type="EMBL" id="AIY43687.1"/>
    </source>
</evidence>
<comment type="subcellular location">
    <subcellularLocation>
        <location evidence="1">Cell membrane</location>
        <topology evidence="1">Peripheral membrane protein</topology>
    </subcellularLocation>
</comment>
<dbReference type="OrthoDB" id="9784297at2"/>
<keyword evidence="12" id="KW-1185">Reference proteome</keyword>
<dbReference type="PROSITE" id="PS50893">
    <property type="entry name" value="ABC_TRANSPORTER_2"/>
    <property type="match status" value="1"/>
</dbReference>
<evidence type="ECO:0000259" key="10">
    <source>
        <dbReference type="PROSITE" id="PS50893"/>
    </source>
</evidence>
<evidence type="ECO:0000256" key="6">
    <source>
        <dbReference type="ARBA" id="ARBA00022840"/>
    </source>
</evidence>
<evidence type="ECO:0000256" key="2">
    <source>
        <dbReference type="ARBA" id="ARBA00022448"/>
    </source>
</evidence>
<evidence type="ECO:0000256" key="1">
    <source>
        <dbReference type="ARBA" id="ARBA00004202"/>
    </source>
</evidence>
<dbReference type="InterPro" id="IPR003593">
    <property type="entry name" value="AAA+_ATPase"/>
</dbReference>
<reference evidence="12" key="1">
    <citation type="journal article" date="2014" name="Soil Biol. Biochem.">
        <title>Structure and function of bacterial communities in ageing soils: Insights from the Mendocino ecological staircase.</title>
        <authorList>
            <person name="Uroz S."/>
            <person name="Tech J.J."/>
            <person name="Sawaya N.A."/>
            <person name="Frey-Klett P."/>
            <person name="Leveau J.H.J."/>
        </authorList>
    </citation>
    <scope>NUCLEOTIDE SEQUENCE [LARGE SCALE GENOMIC DNA]</scope>
    <source>
        <strain evidence="12">Cal35</strain>
    </source>
</reference>
<proteinExistence type="predicted"/>
<evidence type="ECO:0000256" key="9">
    <source>
        <dbReference type="ARBA" id="ARBA00023136"/>
    </source>
</evidence>
<accession>A0A0A1FLA2</accession>
<dbReference type="SMART" id="SM00382">
    <property type="entry name" value="AAA"/>
    <property type="match status" value="1"/>
</dbReference>
<dbReference type="AlphaFoldDB" id="A0A0A1FLA2"/>
<dbReference type="PANTHER" id="PTHR42771">
    <property type="entry name" value="IRON(3+)-HYDROXAMATE IMPORT ATP-BINDING PROTEIN FHUC"/>
    <property type="match status" value="1"/>
</dbReference>
<feature type="domain" description="ABC transporter" evidence="10">
    <location>
        <begin position="8"/>
        <end position="238"/>
    </location>
</feature>
<dbReference type="GO" id="GO:0006302">
    <property type="term" value="P:double-strand break repair"/>
    <property type="evidence" value="ECO:0007669"/>
    <property type="project" value="InterPro"/>
</dbReference>
<dbReference type="GO" id="GO:0016887">
    <property type="term" value="F:ATP hydrolysis activity"/>
    <property type="evidence" value="ECO:0007669"/>
    <property type="project" value="InterPro"/>
</dbReference>
<dbReference type="Proteomes" id="UP000030302">
    <property type="component" value="Chromosome"/>
</dbReference>
<dbReference type="STRING" id="279058.LT85_4529"/>
<evidence type="ECO:0000313" key="12">
    <source>
        <dbReference type="Proteomes" id="UP000030302"/>
    </source>
</evidence>
<dbReference type="GO" id="GO:0005886">
    <property type="term" value="C:plasma membrane"/>
    <property type="evidence" value="ECO:0007669"/>
    <property type="project" value="UniProtKB-SubCell"/>
</dbReference>
<keyword evidence="2" id="KW-0813">Transport</keyword>
<evidence type="ECO:0000256" key="8">
    <source>
        <dbReference type="ARBA" id="ARBA00023065"/>
    </source>
</evidence>
<keyword evidence="9" id="KW-0472">Membrane</keyword>
<evidence type="ECO:0000256" key="4">
    <source>
        <dbReference type="ARBA" id="ARBA00022496"/>
    </source>
</evidence>
<dbReference type="InterPro" id="IPR051535">
    <property type="entry name" value="Siderophore_ABC-ATPase"/>
</dbReference>
<dbReference type="KEGG" id="care:LT85_4529"/>
<keyword evidence="3" id="KW-1003">Cell membrane</keyword>
<evidence type="ECO:0000256" key="3">
    <source>
        <dbReference type="ARBA" id="ARBA00022475"/>
    </source>
</evidence>
<evidence type="ECO:0000256" key="5">
    <source>
        <dbReference type="ARBA" id="ARBA00022741"/>
    </source>
</evidence>
<dbReference type="RefSeq" id="WP_038493362.1">
    <property type="nucleotide sequence ID" value="NZ_CP009962.1"/>
</dbReference>
<dbReference type="PANTHER" id="PTHR42771:SF2">
    <property type="entry name" value="IRON(3+)-HYDROXAMATE IMPORT ATP-BINDING PROTEIN FHUC"/>
    <property type="match status" value="1"/>
</dbReference>
<sequence length="252" mass="28674">MLSVKPYLRSLKLNPDMAIDYDAYPFSIPAVRELEQIEFHPEVTFLVGENGAGKSTLMEAMAIAWGFNAEGGTRNARFSTADAHSELHSYLRTVKSFKRPRNGYFLRAESFFNLATYEEELEEGAGRVHHSYGDKGLHRQSHGESFLALLQNKFQPDGFYMLDEPEAALSPNRQLTALAIIHKLAQDRCQFIIATHSPILLAYPHARIYLLDQSGLAETRYEDTEHYTTTRHFLNNPAAMLEQLFAEENEDD</sequence>
<dbReference type="InterPro" id="IPR038729">
    <property type="entry name" value="Rad50/SbcC_AAA"/>
</dbReference>
<dbReference type="HOGENOM" id="CLU_079631_2_0_4"/>
<dbReference type="GO" id="GO:0005524">
    <property type="term" value="F:ATP binding"/>
    <property type="evidence" value="ECO:0007669"/>
    <property type="project" value="UniProtKB-KW"/>
</dbReference>
<organism evidence="11 12">
    <name type="scientific">Collimonas arenae</name>
    <dbReference type="NCBI Taxonomy" id="279058"/>
    <lineage>
        <taxon>Bacteria</taxon>
        <taxon>Pseudomonadati</taxon>
        <taxon>Pseudomonadota</taxon>
        <taxon>Betaproteobacteria</taxon>
        <taxon>Burkholderiales</taxon>
        <taxon>Oxalobacteraceae</taxon>
        <taxon>Collimonas</taxon>
    </lineage>
</organism>
<dbReference type="Gene3D" id="3.40.50.300">
    <property type="entry name" value="P-loop containing nucleotide triphosphate hydrolases"/>
    <property type="match status" value="2"/>
</dbReference>
<name>A0A0A1FLA2_9BURK</name>
<dbReference type="InterPro" id="IPR003439">
    <property type="entry name" value="ABC_transporter-like_ATP-bd"/>
</dbReference>
<keyword evidence="7" id="KW-0408">Iron</keyword>
<evidence type="ECO:0000256" key="7">
    <source>
        <dbReference type="ARBA" id="ARBA00023004"/>
    </source>
</evidence>
<dbReference type="InterPro" id="IPR027417">
    <property type="entry name" value="P-loop_NTPase"/>
</dbReference>
<gene>
    <name evidence="11" type="ORF">LT85_4529</name>
</gene>
<dbReference type="Pfam" id="PF13476">
    <property type="entry name" value="AAA_23"/>
    <property type="match status" value="1"/>
</dbReference>
<keyword evidence="4" id="KW-0410">Iron transport</keyword>
<dbReference type="SUPFAM" id="SSF52540">
    <property type="entry name" value="P-loop containing nucleoside triphosphate hydrolases"/>
    <property type="match status" value="1"/>
</dbReference>
<keyword evidence="8" id="KW-0406">Ion transport</keyword>
<keyword evidence="5" id="KW-0547">Nucleotide-binding</keyword>
<dbReference type="GO" id="GO:0006826">
    <property type="term" value="P:iron ion transport"/>
    <property type="evidence" value="ECO:0007669"/>
    <property type="project" value="UniProtKB-KW"/>
</dbReference>
<protein>
    <submittedName>
        <fullName evidence="11">ABC transporter</fullName>
    </submittedName>
</protein>